<keyword evidence="3" id="KW-1185">Reference proteome</keyword>
<proteinExistence type="predicted"/>
<sequence>MLKTRGISIKGMCEKLDIDLGTYNSNRSRDMLPRLDVVTRISHFLGESIDYLATGHHFVHNVDFPRWAELSDKKRHMIEIIVNTNEENSAFIGWHAMLVAYEVSEHKANGAHG</sequence>
<dbReference type="SUPFAM" id="SSF47413">
    <property type="entry name" value="lambda repressor-like DNA-binding domains"/>
    <property type="match status" value="1"/>
</dbReference>
<dbReference type="InterPro" id="IPR010982">
    <property type="entry name" value="Lambda_DNA-bd_dom_sf"/>
</dbReference>
<dbReference type="EMBL" id="JAATLK010000004">
    <property type="protein sequence ID" value="NIZ47759.1"/>
    <property type="molecule type" value="Genomic_DNA"/>
</dbReference>
<name>A0A968GDG4_9SPIO</name>
<dbReference type="InterPro" id="IPR001387">
    <property type="entry name" value="Cro/C1-type_HTH"/>
</dbReference>
<evidence type="ECO:0000259" key="1">
    <source>
        <dbReference type="PROSITE" id="PS50943"/>
    </source>
</evidence>
<organism evidence="2 3">
    <name type="scientific">Entomospira nematocerorum</name>
    <dbReference type="NCBI Taxonomy" id="2719987"/>
    <lineage>
        <taxon>Bacteria</taxon>
        <taxon>Pseudomonadati</taxon>
        <taxon>Spirochaetota</taxon>
        <taxon>Spirochaetia</taxon>
        <taxon>Spirochaetales</taxon>
        <taxon>Spirochaetaceae</taxon>
        <taxon>Entomospira</taxon>
    </lineage>
</organism>
<dbReference type="PROSITE" id="PS50943">
    <property type="entry name" value="HTH_CROC1"/>
    <property type="match status" value="1"/>
</dbReference>
<reference evidence="2" key="1">
    <citation type="submission" date="2020-03" db="EMBL/GenBank/DDBJ databases">
        <title>Spirochaetal bacteria isolated from arthropods constitute a novel genus Entomospira genus novum within the order Spirochaetales.</title>
        <authorList>
            <person name="Grana-Miraglia L."/>
            <person name="Sikutova S."/>
            <person name="Fingerle V."/>
            <person name="Sing A."/>
            <person name="Castillo-Ramirez S."/>
            <person name="Margos G."/>
            <person name="Rudolf I."/>
        </authorList>
    </citation>
    <scope>NUCLEOTIDE SEQUENCE</scope>
    <source>
        <strain evidence="2">BR208</strain>
    </source>
</reference>
<dbReference type="AlphaFoldDB" id="A0A968GDG4"/>
<feature type="domain" description="HTH cro/C1-type" evidence="1">
    <location>
        <begin position="5"/>
        <end position="52"/>
    </location>
</feature>
<gene>
    <name evidence="2" type="ORF">HCT46_07515</name>
</gene>
<evidence type="ECO:0000313" key="3">
    <source>
        <dbReference type="Proteomes" id="UP000752013"/>
    </source>
</evidence>
<dbReference type="Proteomes" id="UP000752013">
    <property type="component" value="Unassembled WGS sequence"/>
</dbReference>
<comment type="caution">
    <text evidence="2">The sequence shown here is derived from an EMBL/GenBank/DDBJ whole genome shotgun (WGS) entry which is preliminary data.</text>
</comment>
<dbReference type="RefSeq" id="WP_167704507.1">
    <property type="nucleotide sequence ID" value="NZ_CP118171.1"/>
</dbReference>
<accession>A0A968GDG4</accession>
<evidence type="ECO:0000313" key="2">
    <source>
        <dbReference type="EMBL" id="NIZ47759.1"/>
    </source>
</evidence>
<dbReference type="GO" id="GO:0003677">
    <property type="term" value="F:DNA binding"/>
    <property type="evidence" value="ECO:0007669"/>
    <property type="project" value="InterPro"/>
</dbReference>
<protein>
    <submittedName>
        <fullName evidence="2">Helix-turn-helix transcriptional regulator</fullName>
    </submittedName>
</protein>